<evidence type="ECO:0000313" key="1">
    <source>
        <dbReference type="EMBL" id="CAB4178097.1"/>
    </source>
</evidence>
<protein>
    <submittedName>
        <fullName evidence="1">Uncharacterized protein</fullName>
    </submittedName>
</protein>
<proteinExistence type="predicted"/>
<name>A0A6J5Q6J0_9CAUD</name>
<organism evidence="1">
    <name type="scientific">uncultured Caudovirales phage</name>
    <dbReference type="NCBI Taxonomy" id="2100421"/>
    <lineage>
        <taxon>Viruses</taxon>
        <taxon>Duplodnaviria</taxon>
        <taxon>Heunggongvirae</taxon>
        <taxon>Uroviricota</taxon>
        <taxon>Caudoviricetes</taxon>
        <taxon>Peduoviridae</taxon>
        <taxon>Maltschvirus</taxon>
        <taxon>Maltschvirus maltsch</taxon>
    </lineage>
</organism>
<dbReference type="EMBL" id="LR796963">
    <property type="protein sequence ID" value="CAB4178097.1"/>
    <property type="molecule type" value="Genomic_DNA"/>
</dbReference>
<gene>
    <name evidence="1" type="ORF">UFOVP1016_31</name>
</gene>
<reference evidence="1" key="1">
    <citation type="submission" date="2020-05" db="EMBL/GenBank/DDBJ databases">
        <authorList>
            <person name="Chiriac C."/>
            <person name="Salcher M."/>
            <person name="Ghai R."/>
            <person name="Kavagutti S V."/>
        </authorList>
    </citation>
    <scope>NUCLEOTIDE SEQUENCE</scope>
</reference>
<accession>A0A6J5Q6J0</accession>
<sequence>MKSTRLPRLIRVITDIGMTTAEIAETIHCTPRSARMLVKRLRDDNLVHIQQWVRIVGYDNPVAVYRYGIGVDAARQPPVSSTDRVRKWRRKESLDDKAFRMARQRGRNVKIKRDPLTAAFFGEVK</sequence>